<feature type="region of interest" description="Disordered" evidence="12">
    <location>
        <begin position="2108"/>
        <end position="2153"/>
    </location>
</feature>
<evidence type="ECO:0000256" key="2">
    <source>
        <dbReference type="ARBA" id="ARBA00007577"/>
    </source>
</evidence>
<dbReference type="GO" id="GO:0005743">
    <property type="term" value="C:mitochondrial inner membrane"/>
    <property type="evidence" value="ECO:0007669"/>
    <property type="project" value="TreeGrafter"/>
</dbReference>
<feature type="transmembrane region" description="Helical" evidence="13">
    <location>
        <begin position="175"/>
        <end position="194"/>
    </location>
</feature>
<dbReference type="PANTHER" id="PTHR43394:SF11">
    <property type="entry name" value="ATP-BINDING CASSETTE TRANSPORTER"/>
    <property type="match status" value="1"/>
</dbReference>
<dbReference type="FunFam" id="3.40.50.300:FF:000913">
    <property type="entry name" value="ABC multidrug transporter SitT"/>
    <property type="match status" value="1"/>
</dbReference>
<feature type="domain" description="ABC transporter" evidence="14">
    <location>
        <begin position="2491"/>
        <end position="2722"/>
    </location>
</feature>
<feature type="transmembrane region" description="Helical" evidence="13">
    <location>
        <begin position="1598"/>
        <end position="1616"/>
    </location>
</feature>
<feature type="transmembrane region" description="Helical" evidence="13">
    <location>
        <begin position="316"/>
        <end position="336"/>
    </location>
</feature>
<evidence type="ECO:0000256" key="10">
    <source>
        <dbReference type="ARBA" id="ARBA00023136"/>
    </source>
</evidence>
<evidence type="ECO:0000313" key="16">
    <source>
        <dbReference type="EMBL" id="CEO54085.1"/>
    </source>
</evidence>
<feature type="domain" description="ABC transmembrane type-1" evidence="15">
    <location>
        <begin position="52"/>
        <end position="342"/>
    </location>
</feature>
<dbReference type="PANTHER" id="PTHR43394">
    <property type="entry name" value="ATP-DEPENDENT PERMEASE MDL1, MITOCHONDRIAL"/>
    <property type="match status" value="1"/>
</dbReference>
<dbReference type="InterPro" id="IPR039421">
    <property type="entry name" value="Type_1_exporter"/>
</dbReference>
<dbReference type="InterPro" id="IPR003593">
    <property type="entry name" value="AAA+_ATPase"/>
</dbReference>
<evidence type="ECO:0000256" key="11">
    <source>
        <dbReference type="ARBA" id="ARBA00023180"/>
    </source>
</evidence>
<dbReference type="InterPro" id="IPR011527">
    <property type="entry name" value="ABC1_TM_dom"/>
</dbReference>
<feature type="domain" description="ABC transporter" evidence="14">
    <location>
        <begin position="1892"/>
        <end position="2119"/>
    </location>
</feature>
<feature type="transmembrane region" description="Helical" evidence="13">
    <location>
        <begin position="1318"/>
        <end position="1336"/>
    </location>
</feature>
<evidence type="ECO:0000256" key="4">
    <source>
        <dbReference type="ARBA" id="ARBA00022475"/>
    </source>
</evidence>
<feature type="transmembrane region" description="Helical" evidence="13">
    <location>
        <begin position="2251"/>
        <end position="2269"/>
    </location>
</feature>
<dbReference type="InterPro" id="IPR044726">
    <property type="entry name" value="ABCC_6TM_D2"/>
</dbReference>
<keyword evidence="6" id="KW-0677">Repeat</keyword>
<dbReference type="CDD" id="cd03244">
    <property type="entry name" value="ABCC_MRP_domain2"/>
    <property type="match status" value="1"/>
</dbReference>
<dbReference type="CDD" id="cd18578">
    <property type="entry name" value="ABC_6TM_Pgp_ABCB1_D2_like"/>
    <property type="match status" value="1"/>
</dbReference>
<feature type="transmembrane region" description="Helical" evidence="13">
    <location>
        <begin position="2397"/>
        <end position="2416"/>
    </location>
</feature>
<feature type="domain" description="ABC transmembrane type-1" evidence="15">
    <location>
        <begin position="700"/>
        <end position="985"/>
    </location>
</feature>
<feature type="transmembrane region" description="Helical" evidence="13">
    <location>
        <begin position="1356"/>
        <end position="1376"/>
    </location>
</feature>
<keyword evidence="7" id="KW-0547">Nucleotide-binding</keyword>
<gene>
    <name evidence="16" type="ORF">BN869_000010143_1</name>
</gene>
<evidence type="ECO:0000256" key="12">
    <source>
        <dbReference type="SAM" id="MobiDB-lite"/>
    </source>
</evidence>
<feature type="transmembrane region" description="Helical" evidence="13">
    <location>
        <begin position="275"/>
        <end position="296"/>
    </location>
</feature>
<dbReference type="EMBL" id="CDPU01000040">
    <property type="protein sequence ID" value="CEO54085.1"/>
    <property type="molecule type" value="Genomic_DNA"/>
</dbReference>
<dbReference type="InterPro" id="IPR056227">
    <property type="entry name" value="TMD0_ABC"/>
</dbReference>
<feature type="domain" description="ABC transmembrane type-1" evidence="15">
    <location>
        <begin position="1571"/>
        <end position="1841"/>
    </location>
</feature>
<feature type="transmembrane region" description="Helical" evidence="13">
    <location>
        <begin position="2289"/>
        <end position="2308"/>
    </location>
</feature>
<feature type="transmembrane region" description="Helical" evidence="13">
    <location>
        <begin position="99"/>
        <end position="117"/>
    </location>
</feature>
<dbReference type="FunFam" id="3.40.50.300:FF:000838">
    <property type="entry name" value="ABC multidrug transporter (Eurofung)"/>
    <property type="match status" value="1"/>
</dbReference>
<feature type="domain" description="ABC transporter" evidence="14">
    <location>
        <begin position="1020"/>
        <end position="1271"/>
    </location>
</feature>
<dbReference type="InterPro" id="IPR017871">
    <property type="entry name" value="ABC_transporter-like_CS"/>
</dbReference>
<dbReference type="Pfam" id="PF00005">
    <property type="entry name" value="ABC_tran"/>
    <property type="match status" value="4"/>
</dbReference>
<evidence type="ECO:0000256" key="13">
    <source>
        <dbReference type="SAM" id="Phobius"/>
    </source>
</evidence>
<keyword evidence="8" id="KW-0067">ATP-binding</keyword>
<evidence type="ECO:0000256" key="8">
    <source>
        <dbReference type="ARBA" id="ARBA00022840"/>
    </source>
</evidence>
<dbReference type="InterPro" id="IPR036640">
    <property type="entry name" value="ABC1_TM_sf"/>
</dbReference>
<feature type="transmembrane region" description="Helical" evidence="13">
    <location>
        <begin position="1813"/>
        <end position="1829"/>
    </location>
</feature>
<sequence length="2724" mass="298317">MGTEPVKETEKDGANQSDGFLGSIDTEKEPESSSPYTRIFKYAGALEYSLQAVAIFAAIGSGAGNALQNLVFGRFITVVTRFASADISPAQLRQEAAKLALYFVYLGIGRFVLSYIYNTLLTYTAGCITRNIRHAYLRAALSQDIAFFDLGTAGSVAAQATSNGRLIQGGISEKLGLTFQGLSTFVTAFIIAFVFQWKLTLICLCIAPATLIVNGAAAGFMAGHETNILEIHAQANASAEDILSSVRTVHAFTRTRLMSKYDGYLSSAHHVGGKISPLFGLLLSSEYCIVYLGYGLAFWQGIRMLARGEIDESGDIFTVILSVIIAATSLTMLAPYSVDFTRASAAAAKLFQLIDRKSDIDPFHTAGETPSTTIGHIQIENVTFAYPTRPDATILDNFSLSFPAGKVTALVGQSGSGKSTIVSLVERWYNPQAGSIKLDGNSIDQLNLNWLRKNIRLVQQEPVLFQGTVFDNIKYGLVGTQWEHAPADEQMKQIEEASKLAFAHDFITKLPQGYHTQIGERGGLLSGGQKQRVAIARSIVSKPKVLLLDEATSALDPEAERIVQQALDRVSEGRTTIVIAHKLATVQKADNIVVMAKGRIVEQGTHQSLIAHDGTYARLVKIQDLTAVSDESETSSEVDETGEPAELVHTLTRKKTSEQRAAEILKHRDDYDQHEQRGIFSVIGRLLLETPELGGAYTCIFLGCLIAGGTFPGQAILLSKVMGVFSLMGSEMEQQGNFYAKMFIVLAFGCLIAYFTMGYAANVVAQGLSHKFRRSLLHDMLRQDLQFFDRDENSTGALVSRIDSNPQSILELMGYNISLVLVAVFNIATCSILAIAYSWKLGLVVVCSGLPPLVAAGYMKIRFDAKIDRETSKLLSSSASIASEAITSIRTVSSLAIETSVLARYTAELDSALAGSKRPVFTMMICFALTQSIEYWFMALGFWYGCRLLSYGEISMYAFFVAFLGVFFSGQSAAQLFQYSTSITKGVNAANYIFWLQGIQPTIQETDSNRGNGPDSDNSYSINDMKFSYPLRPDTSVLQGINLQIKKGQFVAFVGASGCGKSTMIALLERFYDPSTGSINIGSSPLTSLNPRLYRRIVALVQQEPKLFQFSIRENIALGIDEPAEGEDPAGSAGTVSDEMIESALRAANGWDFVSSLPEGLSTPAGSNGTQLSGGQRQRIAIARALIRSPKVLLLDEATSALDTESERTVQAALAKAAEDGDRVTIAVAHRLSTIKDADVIYVFHGGRIKEFGTHQELLSQGARVGDLLPNTLYEVRPAGRLSMPELGLCSPQADDAFGPVVAHCRQGFDFTLLFEQFILSAVPSVLVLLVSSWALMRRHRRSVKTTSQSRFPLKLAKQISIASLAATQLALIVLWSLPDSNRTKASLPAVALSLAGTIAMAILSYLEHDRSVRPSTILCAYLFFSALLDLSQARTLWLRQSNDAVAAAFTAGLVLKVVTLVVETIEKKSFLQAPYRDYNPETLGSVLNISVFWWLNSLFLKGSSTSLGIKDLFELDENMLSAKVHSNIRRRWAKQQQKSLYRLLWVAVRSAWRPLLVSSVTRLVLIPIKFAQPLLIDRAVCLMTEPESQTKTNSSRAIIGATALIYLGIAIVTGYHRHNLYRFVTILRGGLVCLIYDATLKLDMDQAKESAAVTHMSADIDRIALGFESLDPLWAGPIEIAIGIYLLNQRIGALCVTPVVLAVVLVAICFSVGKTATSAQKVWVEAMQRRVAATARALANIKGLKMTGLTNFIDAELHDLRTSELKKSRRIRVIICLTAAISTTTLPILTTVTIMVYVLVNRDSQDFRFDSALVFTMLSLISLLARPVQDLAFAIPDVGGGIGCLQRIQKYLLAREEIQESESSPPESESSKDNVLEDLLPLSDKDALITIQDADFAFQEASKPVLHDISLKIPKGSWTILTGPVGGGKSALLLAILGELRQLKGPVRKRKLLPIAFCAQEPWLPNTTLREIVTGFSEYDSNWYSKVIDACVLSFDIKELARGDQTVIGSGGISLSGGQQQRLSLARALYSRKPLLLLDDVLCGLDPVTEQKIVDNVFGQSGLCRKNGTTVFLATHSVRHAMRADHAIVLASGGTILEQGKPSQLSSLQEFSTDTESEESPTTSSFTDANAADQGSNVPNAQDHDEIQDPGPRSNGDTRLFGYYLQAIGWVNVLGIAIFSPIFAFSFKFPTVILNWWSVIETEIPGSKTNLYLGIYCMLGVLTIISVTMALVFLLMFGMPRASIKIHRRLLNAVIGAPLWFFVSTDSGKTLNRFSQDLSLIDVALPPGMLNTIYMGALCIMEVGLIAMASKWALPMYPVMLIVLYFLQSFYLRTSRQLRLLDIEAKAPLFSQFMETLQGLMTIRAFKWEQKSTEKVYAYLDDSQRPFYLLYSIQRWLTLVLDIMVAVIATAVVALATQTSGSSAGGLGVSLVNILSLSQTLVSLIRAWVEVETSLGAVARVRSFDRETPRECLPTEDSEPPEQWPSSGKIEVRGLGASYKPEGALVLDGLDVDIQPGEKIGLCGRTGSGKSSFVLSLLKMVELQQGDILLDNSTIKSIPRLTLRRRLNVMPQNPLILSGTMRFCLDPWSENSNERIQWALEEVGMWEVITERGGLDVNTDDCPLSRGQQQLICLSRALLGRSKILILDEATANLDQETEAKMIEVIKGNFSQCTVIMVAHHLHTIRDFDKIMVLDRGNLVEYGRPDDLLSCPSKFREIWDSQS</sequence>
<dbReference type="GO" id="GO:0016887">
    <property type="term" value="F:ATP hydrolysis activity"/>
    <property type="evidence" value="ECO:0007669"/>
    <property type="project" value="InterPro"/>
</dbReference>
<evidence type="ECO:0000256" key="6">
    <source>
        <dbReference type="ARBA" id="ARBA00022737"/>
    </source>
</evidence>
<organism evidence="16">
    <name type="scientific">Bionectria ochroleuca</name>
    <name type="common">Gliocladium roseum</name>
    <dbReference type="NCBI Taxonomy" id="29856"/>
    <lineage>
        <taxon>Eukaryota</taxon>
        <taxon>Fungi</taxon>
        <taxon>Dikarya</taxon>
        <taxon>Ascomycota</taxon>
        <taxon>Pezizomycotina</taxon>
        <taxon>Sordariomycetes</taxon>
        <taxon>Hypocreomycetidae</taxon>
        <taxon>Hypocreales</taxon>
        <taxon>Bionectriaceae</taxon>
        <taxon>Clonostachys</taxon>
    </lineage>
</organism>
<dbReference type="CDD" id="cd18577">
    <property type="entry name" value="ABC_6TM_Pgp_ABCB1_D1_like"/>
    <property type="match status" value="1"/>
</dbReference>
<proteinExistence type="inferred from homology"/>
<comment type="subcellular location">
    <subcellularLocation>
        <location evidence="1">Cell membrane</location>
        <topology evidence="1">Multi-pass membrane protein</topology>
    </subcellularLocation>
</comment>
<feature type="domain" description="ABC transporter" evidence="14">
    <location>
        <begin position="377"/>
        <end position="622"/>
    </location>
</feature>
<keyword evidence="4" id="KW-1003">Cell membrane</keyword>
<dbReference type="FunFam" id="1.20.1560.10:FF:000066">
    <property type="entry name" value="ABC multidrug transporter (Eurofung)"/>
    <property type="match status" value="1"/>
</dbReference>
<dbReference type="SUPFAM" id="SSF90123">
    <property type="entry name" value="ABC transporter transmembrane region"/>
    <property type="match status" value="4"/>
</dbReference>
<dbReference type="InterPro" id="IPR027417">
    <property type="entry name" value="P-loop_NTPase"/>
</dbReference>
<dbReference type="PROSITE" id="PS50893">
    <property type="entry name" value="ABC_TRANSPORTER_2"/>
    <property type="match status" value="4"/>
</dbReference>
<feature type="transmembrane region" description="Helical" evidence="13">
    <location>
        <begin position="738"/>
        <end position="761"/>
    </location>
</feature>
<dbReference type="FunFam" id="1.20.1560.10:FF:000055">
    <property type="entry name" value="ABC multidrug transporter (Eurofung)"/>
    <property type="match status" value="1"/>
</dbReference>
<dbReference type="InterPro" id="IPR003439">
    <property type="entry name" value="ABC_transporter-like_ATP-bd"/>
</dbReference>
<keyword evidence="11" id="KW-0325">Glycoprotein</keyword>
<dbReference type="Pfam" id="PF00664">
    <property type="entry name" value="ABC_membrane"/>
    <property type="match status" value="3"/>
</dbReference>
<feature type="compositionally biased region" description="Basic and acidic residues" evidence="12">
    <location>
        <begin position="1"/>
        <end position="13"/>
    </location>
</feature>
<evidence type="ECO:0000256" key="7">
    <source>
        <dbReference type="ARBA" id="ARBA00022741"/>
    </source>
</evidence>
<protein>
    <submittedName>
        <fullName evidence="16">Uncharacterized protein</fullName>
    </submittedName>
</protein>
<keyword evidence="9 13" id="KW-1133">Transmembrane helix</keyword>
<name>A0A0B7KGN4_BIOOC</name>
<feature type="transmembrane region" description="Helical" evidence="13">
    <location>
        <begin position="2164"/>
        <end position="2188"/>
    </location>
</feature>
<feature type="transmembrane region" description="Helical" evidence="13">
    <location>
        <begin position="1388"/>
        <end position="1407"/>
    </location>
</feature>
<keyword evidence="3" id="KW-0813">Transport</keyword>
<dbReference type="FunFam" id="3.40.50.300:FF:001530">
    <property type="entry name" value="ABC multidrug transporter (Eurofung)"/>
    <property type="match status" value="1"/>
</dbReference>
<keyword evidence="5 13" id="KW-0812">Transmembrane</keyword>
<evidence type="ECO:0000256" key="3">
    <source>
        <dbReference type="ARBA" id="ARBA00022448"/>
    </source>
</evidence>
<comment type="similarity">
    <text evidence="2">Belongs to the ABC transporter superfamily. ABCB family. Multidrug resistance exporter (TC 3.A.1.201) subfamily.</text>
</comment>
<dbReference type="Pfam" id="PF24357">
    <property type="entry name" value="TMD0_ABC"/>
    <property type="match status" value="1"/>
</dbReference>
<dbReference type="GO" id="GO:0090374">
    <property type="term" value="P:oligopeptide export from mitochondrion"/>
    <property type="evidence" value="ECO:0007669"/>
    <property type="project" value="TreeGrafter"/>
</dbReference>
<accession>A0A0B7KGN4</accession>
<dbReference type="SMART" id="SM00382">
    <property type="entry name" value="AAA"/>
    <property type="match status" value="4"/>
</dbReference>
<evidence type="ECO:0000259" key="15">
    <source>
        <dbReference type="PROSITE" id="PS50929"/>
    </source>
</evidence>
<feature type="transmembrane region" description="Helical" evidence="13">
    <location>
        <begin position="695"/>
        <end position="718"/>
    </location>
</feature>
<dbReference type="CDD" id="cd03249">
    <property type="entry name" value="ABC_MTABC3_MDL1_MDL2"/>
    <property type="match status" value="1"/>
</dbReference>
<dbReference type="NCBIfam" id="NF010167">
    <property type="entry name" value="PRK13648.1"/>
    <property type="match status" value="5"/>
</dbReference>
<dbReference type="GO" id="GO:0015421">
    <property type="term" value="F:ABC-type oligopeptide transporter activity"/>
    <property type="evidence" value="ECO:0007669"/>
    <property type="project" value="TreeGrafter"/>
</dbReference>
<dbReference type="SUPFAM" id="SSF52540">
    <property type="entry name" value="P-loop containing nucleoside triphosphate hydrolases"/>
    <property type="match status" value="4"/>
</dbReference>
<evidence type="ECO:0000256" key="1">
    <source>
        <dbReference type="ARBA" id="ARBA00004651"/>
    </source>
</evidence>
<dbReference type="GO" id="GO:0005524">
    <property type="term" value="F:ATP binding"/>
    <property type="evidence" value="ECO:0007669"/>
    <property type="project" value="UniProtKB-KW"/>
</dbReference>
<feature type="transmembrane region" description="Helical" evidence="13">
    <location>
        <begin position="2428"/>
        <end position="2450"/>
    </location>
</feature>
<keyword evidence="10 13" id="KW-0472">Membrane</keyword>
<feature type="transmembrane region" description="Helical" evidence="13">
    <location>
        <begin position="201"/>
        <end position="222"/>
    </location>
</feature>
<feature type="transmembrane region" description="Helical" evidence="13">
    <location>
        <begin position="1774"/>
        <end position="1801"/>
    </location>
</feature>
<dbReference type="Gene3D" id="3.40.50.300">
    <property type="entry name" value="P-loop containing nucleotide triphosphate hydrolases"/>
    <property type="match status" value="4"/>
</dbReference>
<reference evidence="16" key="1">
    <citation type="submission" date="2015-01" db="EMBL/GenBank/DDBJ databases">
        <authorList>
            <person name="Durling Mikael"/>
        </authorList>
    </citation>
    <scope>NUCLEOTIDE SEQUENCE</scope>
</reference>
<feature type="transmembrane region" description="Helical" evidence="13">
    <location>
        <begin position="920"/>
        <end position="944"/>
    </location>
</feature>
<feature type="transmembrane region" description="Helical" evidence="13">
    <location>
        <begin position="956"/>
        <end position="977"/>
    </location>
</feature>
<evidence type="ECO:0000256" key="9">
    <source>
        <dbReference type="ARBA" id="ARBA00022989"/>
    </source>
</evidence>
<feature type="region of interest" description="Disordered" evidence="12">
    <location>
        <begin position="1"/>
        <end position="32"/>
    </location>
</feature>
<feature type="transmembrane region" description="Helical" evidence="13">
    <location>
        <begin position="2214"/>
        <end position="2239"/>
    </location>
</feature>
<dbReference type="FunFam" id="1.20.1560.10:FF:000057">
    <property type="entry name" value="ABC multidrug transporter SitT"/>
    <property type="match status" value="1"/>
</dbReference>
<evidence type="ECO:0000256" key="5">
    <source>
        <dbReference type="ARBA" id="ARBA00022692"/>
    </source>
</evidence>
<feature type="transmembrane region" description="Helical" evidence="13">
    <location>
        <begin position="1692"/>
        <end position="1714"/>
    </location>
</feature>
<dbReference type="GO" id="GO:0005886">
    <property type="term" value="C:plasma membrane"/>
    <property type="evidence" value="ECO:0007669"/>
    <property type="project" value="UniProtKB-SubCell"/>
</dbReference>
<dbReference type="Gene3D" id="1.20.1560.10">
    <property type="entry name" value="ABC transporter type 1, transmembrane domain"/>
    <property type="match status" value="3"/>
</dbReference>
<evidence type="ECO:0000259" key="14">
    <source>
        <dbReference type="PROSITE" id="PS50893"/>
    </source>
</evidence>
<feature type="transmembrane region" description="Helical" evidence="13">
    <location>
        <begin position="2315"/>
        <end position="2333"/>
    </location>
</feature>
<dbReference type="CDD" id="cd18580">
    <property type="entry name" value="ABC_6TM_ABCC_D2"/>
    <property type="match status" value="1"/>
</dbReference>
<dbReference type="PROSITE" id="PS00211">
    <property type="entry name" value="ABC_TRANSPORTER_1"/>
    <property type="match status" value="3"/>
</dbReference>
<feature type="domain" description="ABC transmembrane type-1" evidence="15">
    <location>
        <begin position="2185"/>
        <end position="2454"/>
    </location>
</feature>
<dbReference type="PROSITE" id="PS50929">
    <property type="entry name" value="ABC_TM1F"/>
    <property type="match status" value="4"/>
</dbReference>
<feature type="transmembrane region" description="Helical" evidence="13">
    <location>
        <begin position="813"/>
        <end position="834"/>
    </location>
</feature>